<proteinExistence type="predicted"/>
<evidence type="ECO:0000313" key="1">
    <source>
        <dbReference type="EMBL" id="EKV15369.1"/>
    </source>
</evidence>
<reference evidence="2" key="1">
    <citation type="journal article" date="2012" name="BMC Genomics">
        <title>Genome sequence of the necrotrophic fungus Penicillium digitatum, the main postharvest pathogen of citrus.</title>
        <authorList>
            <person name="Marcet-Houben M."/>
            <person name="Ballester A.-R."/>
            <person name="de la Fuente B."/>
            <person name="Harries E."/>
            <person name="Marcos J.F."/>
            <person name="Gonzalez-Candelas L."/>
            <person name="Gabaldon T."/>
        </authorList>
    </citation>
    <scope>NUCLEOTIDE SEQUENCE [LARGE SCALE GENOMIC DNA]</scope>
    <source>
        <strain evidence="2">PHI26 / CECT 20796</strain>
    </source>
</reference>
<gene>
    <name evidence="1" type="ORF">PDIG_26720</name>
</gene>
<organism evidence="1 2">
    <name type="scientific">Penicillium digitatum (strain PHI26 / CECT 20796)</name>
    <name type="common">Green mold</name>
    <dbReference type="NCBI Taxonomy" id="1170229"/>
    <lineage>
        <taxon>Eukaryota</taxon>
        <taxon>Fungi</taxon>
        <taxon>Dikarya</taxon>
        <taxon>Ascomycota</taxon>
        <taxon>Pezizomycotina</taxon>
        <taxon>Eurotiomycetes</taxon>
        <taxon>Eurotiomycetidae</taxon>
        <taxon>Eurotiales</taxon>
        <taxon>Aspergillaceae</taxon>
        <taxon>Penicillium</taxon>
    </lineage>
</organism>
<dbReference type="InParanoid" id="K9G229"/>
<sequence length="41" mass="4867">MFEAIFRGFWLIFWSQSISTWKRHLAHFTGPIVVKSRGATR</sequence>
<protein>
    <submittedName>
        <fullName evidence="1">Uncharacterized protein</fullName>
    </submittedName>
</protein>
<dbReference type="Proteomes" id="UP000009882">
    <property type="component" value="Unassembled WGS sequence"/>
</dbReference>
<name>K9G229_PEND2</name>
<dbReference type="HOGENOM" id="CLU_3279672_0_0_1"/>
<evidence type="ECO:0000313" key="2">
    <source>
        <dbReference type="Proteomes" id="UP000009882"/>
    </source>
</evidence>
<keyword evidence="2" id="KW-1185">Reference proteome</keyword>
<comment type="caution">
    <text evidence="1">The sequence shown here is derived from an EMBL/GenBank/DDBJ whole genome shotgun (WGS) entry which is preliminary data.</text>
</comment>
<accession>K9G229</accession>
<dbReference type="EMBL" id="AKCT01000120">
    <property type="protein sequence ID" value="EKV15369.1"/>
    <property type="molecule type" value="Genomic_DNA"/>
</dbReference>
<dbReference type="AlphaFoldDB" id="K9G229"/>